<keyword evidence="5 7" id="KW-0508">mRNA splicing</keyword>
<proteinExistence type="inferred from homology"/>
<dbReference type="Pfam" id="PF08231">
    <property type="entry name" value="SYF2"/>
    <property type="match status" value="1"/>
</dbReference>
<gene>
    <name evidence="8" type="ORF">PCAR00345_LOCUS24959</name>
</gene>
<protein>
    <recommendedName>
        <fullName evidence="7">Pre-mRNA-splicing factor SYF2</fullName>
    </recommendedName>
</protein>
<evidence type="ECO:0000256" key="3">
    <source>
        <dbReference type="ARBA" id="ARBA00022664"/>
    </source>
</evidence>
<reference evidence="8" key="1">
    <citation type="submission" date="2021-01" db="EMBL/GenBank/DDBJ databases">
        <authorList>
            <person name="Corre E."/>
            <person name="Pelletier E."/>
            <person name="Niang G."/>
            <person name="Scheremetjew M."/>
            <person name="Finn R."/>
            <person name="Kale V."/>
            <person name="Holt S."/>
            <person name="Cochrane G."/>
            <person name="Meng A."/>
            <person name="Brown T."/>
            <person name="Cohen L."/>
        </authorList>
    </citation>
    <scope>NUCLEOTIDE SEQUENCE</scope>
    <source>
        <strain evidence="8">CCMP645</strain>
    </source>
</reference>
<keyword evidence="6 7" id="KW-0539">Nucleus</keyword>
<dbReference type="AlphaFoldDB" id="A0A7S4F4C0"/>
<name>A0A7S4F4C0_CHRCT</name>
<evidence type="ECO:0000256" key="2">
    <source>
        <dbReference type="ARBA" id="ARBA00010028"/>
    </source>
</evidence>
<dbReference type="InterPro" id="IPR013260">
    <property type="entry name" value="mRNA_splic_SYF2"/>
</dbReference>
<evidence type="ECO:0000256" key="5">
    <source>
        <dbReference type="ARBA" id="ARBA00023187"/>
    </source>
</evidence>
<comment type="subunit">
    <text evidence="7">May be part of a spliceosome complex.</text>
</comment>
<dbReference type="GO" id="GO:0071013">
    <property type="term" value="C:catalytic step 2 spliceosome"/>
    <property type="evidence" value="ECO:0007669"/>
    <property type="project" value="TreeGrafter"/>
</dbReference>
<keyword evidence="3 7" id="KW-0507">mRNA processing</keyword>
<dbReference type="GO" id="GO:0071014">
    <property type="term" value="C:post-mRNA release spliceosomal complex"/>
    <property type="evidence" value="ECO:0007669"/>
    <property type="project" value="TreeGrafter"/>
</dbReference>
<dbReference type="GO" id="GO:0000974">
    <property type="term" value="C:Prp19 complex"/>
    <property type="evidence" value="ECO:0007669"/>
    <property type="project" value="TreeGrafter"/>
</dbReference>
<dbReference type="GO" id="GO:0000398">
    <property type="term" value="P:mRNA splicing, via spliceosome"/>
    <property type="evidence" value="ECO:0007669"/>
    <property type="project" value="UniProtKB-UniRule"/>
</dbReference>
<evidence type="ECO:0000256" key="6">
    <source>
        <dbReference type="ARBA" id="ARBA00023242"/>
    </source>
</evidence>
<comment type="function">
    <text evidence="7">Involved in pre-mRNA splicing.</text>
</comment>
<sequence length="125" mass="14461">MRTSVQALHRSVCRHLRRATPLCEARSCAPTPILSPRVVWPLRHCPLKSLRCAHLCPPSLAQALVDDMHEAALRRAEWSRRRTFDEARDVTYINKRNEIYNKKIERAFDPYTAEIKANLERGTAL</sequence>
<comment type="similarity">
    <text evidence="2 7">Belongs to the SYF2 family.</text>
</comment>
<accession>A0A7S4F4C0</accession>
<dbReference type="PANTHER" id="PTHR13264:SF5">
    <property type="entry name" value="PRE-MRNA-SPLICING FACTOR SYF2"/>
    <property type="match status" value="1"/>
</dbReference>
<evidence type="ECO:0000313" key="8">
    <source>
        <dbReference type="EMBL" id="CAE0772347.1"/>
    </source>
</evidence>
<evidence type="ECO:0000256" key="7">
    <source>
        <dbReference type="RuleBase" id="RU367148"/>
    </source>
</evidence>
<keyword evidence="4 7" id="KW-0747">Spliceosome</keyword>
<organism evidence="8">
    <name type="scientific">Chrysotila carterae</name>
    <name type="common">Marine alga</name>
    <name type="synonym">Syracosphaera carterae</name>
    <dbReference type="NCBI Taxonomy" id="13221"/>
    <lineage>
        <taxon>Eukaryota</taxon>
        <taxon>Haptista</taxon>
        <taxon>Haptophyta</taxon>
        <taxon>Prymnesiophyceae</taxon>
        <taxon>Isochrysidales</taxon>
        <taxon>Isochrysidaceae</taxon>
        <taxon>Chrysotila</taxon>
    </lineage>
</organism>
<comment type="subcellular location">
    <subcellularLocation>
        <location evidence="1 7">Nucleus</location>
    </subcellularLocation>
</comment>
<dbReference type="EMBL" id="HBIZ01039150">
    <property type="protein sequence ID" value="CAE0772347.1"/>
    <property type="molecule type" value="Transcribed_RNA"/>
</dbReference>
<evidence type="ECO:0000256" key="1">
    <source>
        <dbReference type="ARBA" id="ARBA00004123"/>
    </source>
</evidence>
<evidence type="ECO:0000256" key="4">
    <source>
        <dbReference type="ARBA" id="ARBA00022728"/>
    </source>
</evidence>
<dbReference type="PANTHER" id="PTHR13264">
    <property type="entry name" value="GCIP-INTERACTING PROTEIN P29"/>
    <property type="match status" value="1"/>
</dbReference>